<evidence type="ECO:0000256" key="2">
    <source>
        <dbReference type="ARBA" id="ARBA00008814"/>
    </source>
</evidence>
<dbReference type="PANTHER" id="PTHR30532">
    <property type="entry name" value="IRON III DICITRATE-BINDING PERIPLASMIC PROTEIN"/>
    <property type="match status" value="1"/>
</dbReference>
<dbReference type="PROSITE" id="PS50983">
    <property type="entry name" value="FE_B12_PBP"/>
    <property type="match status" value="1"/>
</dbReference>
<accession>A0A850ERK0</accession>
<sequence length="329" mass="35289">MLTGISLLAVLMAGCGTGENNTVSESTTVPAEEAPVAAEAEQASTEEAQATATYPLVIKDELGHEVTIPAKPTRIFAPILEDSLASLGVKPVVQWSNGARIQEYLQDQLADVPVITFTKGLPPASEAVMSYTPDLIILHNKNFAENGIYEQYSKIAPTYVFQSATTDFSHSLLTLGEMLGEQEKAAEVLAGYAEKVTAAKEKLGTVIEGKKAAVIRFNSKGMFFMTSDYFSGYVLAHDLGLSQPESIQGSTAAVSYEVLPKLDVDYIFLVKDGNSGDATLNELKESSIWKSTPAVKNGNVFETASEYWLTGGVIAQSKVIDDIVSFLTP</sequence>
<dbReference type="Proteomes" id="UP000564806">
    <property type="component" value="Unassembled WGS sequence"/>
</dbReference>
<dbReference type="InterPro" id="IPR002491">
    <property type="entry name" value="ABC_transptr_periplasmic_BD"/>
</dbReference>
<evidence type="ECO:0000256" key="1">
    <source>
        <dbReference type="ARBA" id="ARBA00004196"/>
    </source>
</evidence>
<dbReference type="Gene3D" id="3.40.50.1980">
    <property type="entry name" value="Nitrogenase molybdenum iron protein domain"/>
    <property type="match status" value="2"/>
</dbReference>
<name>A0A850ERK0_9BACL</name>
<dbReference type="Pfam" id="PF01497">
    <property type="entry name" value="Peripla_BP_2"/>
    <property type="match status" value="1"/>
</dbReference>
<dbReference type="GO" id="GO:1901678">
    <property type="term" value="P:iron coordination entity transport"/>
    <property type="evidence" value="ECO:0007669"/>
    <property type="project" value="UniProtKB-ARBA"/>
</dbReference>
<feature type="domain" description="Fe/B12 periplasmic-binding" evidence="5">
    <location>
        <begin position="72"/>
        <end position="329"/>
    </location>
</feature>
<keyword evidence="4" id="KW-0732">Signal</keyword>
<dbReference type="PANTHER" id="PTHR30532:SF1">
    <property type="entry name" value="IRON(3+)-HYDROXAMATE-BINDING PROTEIN FHUD"/>
    <property type="match status" value="1"/>
</dbReference>
<reference evidence="6" key="1">
    <citation type="submission" date="2020-06" db="EMBL/GenBank/DDBJ databases">
        <title>Paenibacillus sp. nov., isolated from soil.</title>
        <authorList>
            <person name="Seo Y.L."/>
        </authorList>
    </citation>
    <scope>NUCLEOTIDE SEQUENCE [LARGE SCALE GENOMIC DNA]</scope>
    <source>
        <strain evidence="6">JW14</strain>
    </source>
</reference>
<gene>
    <name evidence="6" type="ORF">HPT30_09880</name>
</gene>
<dbReference type="SUPFAM" id="SSF53807">
    <property type="entry name" value="Helical backbone' metal receptor"/>
    <property type="match status" value="1"/>
</dbReference>
<evidence type="ECO:0000313" key="6">
    <source>
        <dbReference type="EMBL" id="NUU60651.1"/>
    </source>
</evidence>
<protein>
    <submittedName>
        <fullName evidence="6">ABC transporter substrate-binding protein</fullName>
    </submittedName>
</protein>
<organism evidence="6 7">
    <name type="scientific">Paenibacillus agri</name>
    <dbReference type="NCBI Taxonomy" id="2744309"/>
    <lineage>
        <taxon>Bacteria</taxon>
        <taxon>Bacillati</taxon>
        <taxon>Bacillota</taxon>
        <taxon>Bacilli</taxon>
        <taxon>Bacillales</taxon>
        <taxon>Paenibacillaceae</taxon>
        <taxon>Paenibacillus</taxon>
    </lineage>
</organism>
<proteinExistence type="inferred from homology"/>
<evidence type="ECO:0000256" key="4">
    <source>
        <dbReference type="ARBA" id="ARBA00022729"/>
    </source>
</evidence>
<comment type="subcellular location">
    <subcellularLocation>
        <location evidence="1">Cell envelope</location>
    </subcellularLocation>
</comment>
<comment type="caution">
    <text evidence="6">The sequence shown here is derived from an EMBL/GenBank/DDBJ whole genome shotgun (WGS) entry which is preliminary data.</text>
</comment>
<evidence type="ECO:0000256" key="3">
    <source>
        <dbReference type="ARBA" id="ARBA00022448"/>
    </source>
</evidence>
<keyword evidence="7" id="KW-1185">Reference proteome</keyword>
<dbReference type="AlphaFoldDB" id="A0A850ERK0"/>
<keyword evidence="3" id="KW-0813">Transport</keyword>
<comment type="similarity">
    <text evidence="2">Belongs to the bacterial solute-binding protein 8 family.</text>
</comment>
<dbReference type="InterPro" id="IPR051313">
    <property type="entry name" value="Bact_iron-sidero_bind"/>
</dbReference>
<dbReference type="GO" id="GO:0030288">
    <property type="term" value="C:outer membrane-bounded periplasmic space"/>
    <property type="evidence" value="ECO:0007669"/>
    <property type="project" value="TreeGrafter"/>
</dbReference>
<dbReference type="EMBL" id="JABWCS010000203">
    <property type="protein sequence ID" value="NUU60651.1"/>
    <property type="molecule type" value="Genomic_DNA"/>
</dbReference>
<evidence type="ECO:0000259" key="5">
    <source>
        <dbReference type="PROSITE" id="PS50983"/>
    </source>
</evidence>
<evidence type="ECO:0000313" key="7">
    <source>
        <dbReference type="Proteomes" id="UP000564806"/>
    </source>
</evidence>